<comment type="subcellular location">
    <subcellularLocation>
        <location evidence="1">Nucleus</location>
    </subcellularLocation>
</comment>
<evidence type="ECO:0000256" key="8">
    <source>
        <dbReference type="ARBA" id="ARBA00022964"/>
    </source>
</evidence>
<name>T1IVH5_STRMM</name>
<dbReference type="GO" id="GO:0005634">
    <property type="term" value="C:nucleus"/>
    <property type="evidence" value="ECO:0007669"/>
    <property type="project" value="UniProtKB-SubCell"/>
</dbReference>
<keyword evidence="13" id="KW-0539">Nucleus</keyword>
<dbReference type="InterPro" id="IPR019787">
    <property type="entry name" value="Znf_PHD-finger"/>
</dbReference>
<reference evidence="20" key="1">
    <citation type="submission" date="2011-05" db="EMBL/GenBank/DDBJ databases">
        <authorList>
            <person name="Richards S.R."/>
            <person name="Qu J."/>
            <person name="Jiang H."/>
            <person name="Jhangiani S.N."/>
            <person name="Agravi P."/>
            <person name="Goodspeed R."/>
            <person name="Gross S."/>
            <person name="Mandapat C."/>
            <person name="Jackson L."/>
            <person name="Mathew T."/>
            <person name="Pu L."/>
            <person name="Thornton R."/>
            <person name="Saada N."/>
            <person name="Wilczek-Boney K.B."/>
            <person name="Lee S."/>
            <person name="Kovar C."/>
            <person name="Wu Y."/>
            <person name="Scherer S.E."/>
            <person name="Worley K.C."/>
            <person name="Muzny D.M."/>
            <person name="Gibbs R."/>
        </authorList>
    </citation>
    <scope>NUCLEOTIDE SEQUENCE</scope>
    <source>
        <strain evidence="20">Brora</strain>
    </source>
</reference>
<dbReference type="EC" id="1.14.11.27" evidence="3"/>
<dbReference type="InterPro" id="IPR011011">
    <property type="entry name" value="Znf_FYVE_PHD"/>
</dbReference>
<dbReference type="CDD" id="cd15554">
    <property type="entry name" value="PHD_PHF2_like"/>
    <property type="match status" value="1"/>
</dbReference>
<feature type="region of interest" description="Disordered" evidence="16">
    <location>
        <begin position="561"/>
        <end position="580"/>
    </location>
</feature>
<dbReference type="Proteomes" id="UP000014500">
    <property type="component" value="Unassembled WGS sequence"/>
</dbReference>
<dbReference type="SMART" id="SM00558">
    <property type="entry name" value="JmjC"/>
    <property type="match status" value="1"/>
</dbReference>
<dbReference type="SUPFAM" id="SSF57903">
    <property type="entry name" value="FYVE/PHD zinc finger"/>
    <property type="match status" value="1"/>
</dbReference>
<dbReference type="PROSITE" id="PS01359">
    <property type="entry name" value="ZF_PHD_1"/>
    <property type="match status" value="1"/>
</dbReference>
<feature type="compositionally biased region" description="Low complexity" evidence="16">
    <location>
        <begin position="726"/>
        <end position="743"/>
    </location>
</feature>
<dbReference type="Gene3D" id="1.20.58.1360">
    <property type="match status" value="1"/>
</dbReference>
<evidence type="ECO:0000256" key="11">
    <source>
        <dbReference type="ARBA" id="ARBA00023015"/>
    </source>
</evidence>
<dbReference type="AlphaFoldDB" id="T1IVH5"/>
<comment type="catalytic activity">
    <reaction evidence="14">
        <text>N(6),N(6)-dimethyl-L-lysyl(36)-[histone H3] + 2 2-oxoglutarate + 2 O2 = L-lysyl(36)-[histone H3] + 2 formaldehyde + 2 succinate + 2 CO2</text>
        <dbReference type="Rhea" id="RHEA:42032"/>
        <dbReference type="Rhea" id="RHEA-COMP:9785"/>
        <dbReference type="Rhea" id="RHEA-COMP:9787"/>
        <dbReference type="ChEBI" id="CHEBI:15379"/>
        <dbReference type="ChEBI" id="CHEBI:16526"/>
        <dbReference type="ChEBI" id="CHEBI:16810"/>
        <dbReference type="ChEBI" id="CHEBI:16842"/>
        <dbReference type="ChEBI" id="CHEBI:29969"/>
        <dbReference type="ChEBI" id="CHEBI:30031"/>
        <dbReference type="ChEBI" id="CHEBI:61976"/>
        <dbReference type="EC" id="1.14.11.27"/>
    </reaction>
</comment>
<dbReference type="GO" id="GO:0140680">
    <property type="term" value="F:histone H3K36me/H3K36me2 demethylase activity"/>
    <property type="evidence" value="ECO:0007669"/>
    <property type="project" value="UniProtKB-EC"/>
</dbReference>
<evidence type="ECO:0000256" key="13">
    <source>
        <dbReference type="ARBA" id="ARBA00023242"/>
    </source>
</evidence>
<evidence type="ECO:0000256" key="5">
    <source>
        <dbReference type="ARBA" id="ARBA00022771"/>
    </source>
</evidence>
<evidence type="ECO:0000256" key="10">
    <source>
        <dbReference type="ARBA" id="ARBA00023004"/>
    </source>
</evidence>
<dbReference type="OMA" id="AWYHILK"/>
<evidence type="ECO:0000256" key="2">
    <source>
        <dbReference type="ARBA" id="ARBA00006942"/>
    </source>
</evidence>
<evidence type="ECO:0000256" key="12">
    <source>
        <dbReference type="ARBA" id="ARBA00023163"/>
    </source>
</evidence>
<keyword evidence="5 15" id="KW-0863">Zinc-finger</keyword>
<keyword evidence="6" id="KW-0862">Zinc</keyword>
<comment type="similarity">
    <text evidence="2">Belongs to the JHDM1 histone demethylase family. JHDM1D subfamily.</text>
</comment>
<evidence type="ECO:0000256" key="3">
    <source>
        <dbReference type="ARBA" id="ARBA00013246"/>
    </source>
</evidence>
<keyword evidence="7" id="KW-0156">Chromatin regulator</keyword>
<evidence type="ECO:0000313" key="20">
    <source>
        <dbReference type="Proteomes" id="UP000014500"/>
    </source>
</evidence>
<dbReference type="PANTHER" id="PTHR23123">
    <property type="entry name" value="PHD/F-BOX CONTAINING PROTEIN"/>
    <property type="match status" value="1"/>
</dbReference>
<evidence type="ECO:0000256" key="1">
    <source>
        <dbReference type="ARBA" id="ARBA00004123"/>
    </source>
</evidence>
<keyword evidence="9" id="KW-0560">Oxidoreductase</keyword>
<sequence length="839" mass="95714">MANVPVYCLCGQPYDATRFMIQCDVCREWFHGSCVHLREHQSNDIEKYHCPKCTKIFGPSMYKQRTNWHRHDYTEEHADKKAVQTGTPVFIAELKSRHFPPADEVLLKLPGHKLTLPYLIQNGFNTPILVNDKSELGLRVPPEHVSIDDIVSLIGPEREIDVIDVGKQDNIHMMLQEFVEYFKNTNKRKILNLISLEFSNTRLSDLVEAPSIVKKISWVNSVWPNDLPKDSPYIKPEVEKYCLIGVSDSFTDFHVDFGGTSVWYHVLKGEKIFYLIRPTAANLTLYEQWMSSSNQSETFFGDQVDRCYRCAVNSGQTLFIPTGWIHSVFTPIESLVFGGNFLHDFNISLQFQIYELERRAKTPEKYRFPRFELINWFAAKHILEQLKSYNDKLIKPPIYLLAGVKSLIASLKMWTQNKDLLKIHKMEIPTTIQHTKLIKDLNKEFRHGEKHVQGQVKDDKKKKAKVKQTDKLNINNSQNTNREENQIQSVQSEVDDMKQWSLKLTLPKKTLEPDKLTLPVKHPSSPKVLPESPFKLWLNKTGTPENKRNGMDLKLKLPKTNNKLKRSGNLDKKTSGKKPSKVSTLRLKNDAVNALKKDDSIYDFRDSDDDGLIVDENPKTFSQNRIKHEEKEKPASLKLQISLNGKTVVKQNAEVDNSQSDIDITSFNKNSGIDDLLRASGYAIEPAENKLEDELGNGRASPSTREAIQGMLSIGCAVQFSTLTSNSSRLSSSGGNTGTSTRSQRQRKFILSDDVGENMSKCHQDDEYVYPTLDESDDDIHVFKPRGRAKKDEPWNPKGSKTAVLSAEVIAIETSCGTRNPRSFQFSNVEAIRKHGLFV</sequence>
<evidence type="ECO:0000256" key="16">
    <source>
        <dbReference type="SAM" id="MobiDB-lite"/>
    </source>
</evidence>
<proteinExistence type="inferred from homology"/>
<evidence type="ECO:0000313" key="19">
    <source>
        <dbReference type="EnsemblMetazoa" id="SMAR005173-PA"/>
    </source>
</evidence>
<accession>T1IVH5</accession>
<dbReference type="EMBL" id="JH431584">
    <property type="status" value="NOT_ANNOTATED_CDS"/>
    <property type="molecule type" value="Genomic_DNA"/>
</dbReference>
<feature type="domain" description="JmjC" evidence="18">
    <location>
        <begin position="198"/>
        <end position="358"/>
    </location>
</feature>
<dbReference type="SUPFAM" id="SSF51197">
    <property type="entry name" value="Clavaminate synthase-like"/>
    <property type="match status" value="1"/>
</dbReference>
<dbReference type="InterPro" id="IPR003347">
    <property type="entry name" value="JmjC_dom"/>
</dbReference>
<dbReference type="PROSITE" id="PS50016">
    <property type="entry name" value="ZF_PHD_2"/>
    <property type="match status" value="1"/>
</dbReference>
<dbReference type="InterPro" id="IPR050690">
    <property type="entry name" value="JHDM1_Histone_Demethylase"/>
</dbReference>
<evidence type="ECO:0000256" key="4">
    <source>
        <dbReference type="ARBA" id="ARBA00022723"/>
    </source>
</evidence>
<dbReference type="STRING" id="126957.T1IVH5"/>
<dbReference type="eggNOG" id="KOG1633">
    <property type="taxonomic scope" value="Eukaryota"/>
</dbReference>
<dbReference type="InterPro" id="IPR041667">
    <property type="entry name" value="Cupin_8"/>
</dbReference>
<dbReference type="FunFam" id="3.30.40.10:FF:000193">
    <property type="entry name" value="lysine-specific demethylase PHF2 isoform X1"/>
    <property type="match status" value="1"/>
</dbReference>
<evidence type="ECO:0000256" key="15">
    <source>
        <dbReference type="PROSITE-ProRule" id="PRU00146"/>
    </source>
</evidence>
<dbReference type="InterPro" id="IPR041070">
    <property type="entry name" value="JHD"/>
</dbReference>
<evidence type="ECO:0000256" key="7">
    <source>
        <dbReference type="ARBA" id="ARBA00022853"/>
    </source>
</evidence>
<evidence type="ECO:0000256" key="6">
    <source>
        <dbReference type="ARBA" id="ARBA00022833"/>
    </source>
</evidence>
<keyword evidence="4" id="KW-0479">Metal-binding</keyword>
<feature type="domain" description="PHD-type" evidence="17">
    <location>
        <begin position="5"/>
        <end position="56"/>
    </location>
</feature>
<dbReference type="Pfam" id="PF17811">
    <property type="entry name" value="JHD"/>
    <property type="match status" value="1"/>
</dbReference>
<dbReference type="InterPro" id="IPR019786">
    <property type="entry name" value="Zinc_finger_PHD-type_CS"/>
</dbReference>
<dbReference type="SMART" id="SM00249">
    <property type="entry name" value="PHD"/>
    <property type="match status" value="1"/>
</dbReference>
<keyword evidence="8" id="KW-0223">Dioxygenase</keyword>
<feature type="compositionally biased region" description="Basic and acidic residues" evidence="16">
    <location>
        <begin position="448"/>
        <end position="461"/>
    </location>
</feature>
<keyword evidence="12" id="KW-0804">Transcription</keyword>
<dbReference type="GO" id="GO:0008270">
    <property type="term" value="F:zinc ion binding"/>
    <property type="evidence" value="ECO:0007669"/>
    <property type="project" value="UniProtKB-KW"/>
</dbReference>
<keyword evidence="10" id="KW-0408">Iron</keyword>
<reference evidence="19" key="2">
    <citation type="submission" date="2015-02" db="UniProtKB">
        <authorList>
            <consortium name="EnsemblMetazoa"/>
        </authorList>
    </citation>
    <scope>IDENTIFICATION</scope>
</reference>
<dbReference type="PROSITE" id="PS51184">
    <property type="entry name" value="JMJC"/>
    <property type="match status" value="1"/>
</dbReference>
<organism evidence="19 20">
    <name type="scientific">Strigamia maritima</name>
    <name type="common">European centipede</name>
    <name type="synonym">Geophilus maritimus</name>
    <dbReference type="NCBI Taxonomy" id="126957"/>
    <lineage>
        <taxon>Eukaryota</taxon>
        <taxon>Metazoa</taxon>
        <taxon>Ecdysozoa</taxon>
        <taxon>Arthropoda</taxon>
        <taxon>Myriapoda</taxon>
        <taxon>Chilopoda</taxon>
        <taxon>Pleurostigmophora</taxon>
        <taxon>Geophilomorpha</taxon>
        <taxon>Linotaeniidae</taxon>
        <taxon>Strigamia</taxon>
    </lineage>
</organism>
<dbReference type="Gene3D" id="2.60.120.650">
    <property type="entry name" value="Cupin"/>
    <property type="match status" value="1"/>
</dbReference>
<feature type="region of interest" description="Disordered" evidence="16">
    <location>
        <begin position="448"/>
        <end position="467"/>
    </location>
</feature>
<keyword evidence="20" id="KW-1185">Reference proteome</keyword>
<dbReference type="Pfam" id="PF13621">
    <property type="entry name" value="Cupin_8"/>
    <property type="match status" value="1"/>
</dbReference>
<protein>
    <recommendedName>
        <fullName evidence="3">[histone H3]-dimethyl-L-lysine(36) demethylase</fullName>
        <ecNumber evidence="3">1.14.11.27</ecNumber>
    </recommendedName>
</protein>
<dbReference type="EnsemblMetazoa" id="SMAR005173-RA">
    <property type="protein sequence ID" value="SMAR005173-PA"/>
    <property type="gene ID" value="SMAR005173"/>
</dbReference>
<feature type="region of interest" description="Disordered" evidence="16">
    <location>
        <begin position="726"/>
        <end position="747"/>
    </location>
</feature>
<evidence type="ECO:0000256" key="14">
    <source>
        <dbReference type="ARBA" id="ARBA00047915"/>
    </source>
</evidence>
<dbReference type="PhylomeDB" id="T1IVH5"/>
<evidence type="ECO:0000256" key="9">
    <source>
        <dbReference type="ARBA" id="ARBA00023002"/>
    </source>
</evidence>
<keyword evidence="11" id="KW-0805">Transcription regulation</keyword>
<evidence type="ECO:0000259" key="18">
    <source>
        <dbReference type="PROSITE" id="PS51184"/>
    </source>
</evidence>
<dbReference type="InterPro" id="IPR001965">
    <property type="entry name" value="Znf_PHD"/>
</dbReference>
<dbReference type="Pfam" id="PF00628">
    <property type="entry name" value="PHD"/>
    <property type="match status" value="1"/>
</dbReference>
<dbReference type="HOGENOM" id="CLU_003540_2_1_1"/>
<evidence type="ECO:0000259" key="17">
    <source>
        <dbReference type="PROSITE" id="PS50016"/>
    </source>
</evidence>